<dbReference type="OrthoDB" id="5339750at2"/>
<protein>
    <recommendedName>
        <fullName evidence="2">YtkA-like domain-containing protein</fullName>
    </recommendedName>
</protein>
<feature type="domain" description="YtkA-like" evidence="2">
    <location>
        <begin position="24"/>
        <end position="109"/>
    </location>
</feature>
<keyword evidence="1" id="KW-0732">Signal</keyword>
<keyword evidence="4" id="KW-1185">Reference proteome</keyword>
<evidence type="ECO:0000313" key="4">
    <source>
        <dbReference type="Proteomes" id="UP000015520"/>
    </source>
</evidence>
<accession>T0KF52</accession>
<reference evidence="3 4" key="1">
    <citation type="submission" date="2013-07" db="EMBL/GenBank/DDBJ databases">
        <title>Sulfurimonas hongkongensis AST-10 Genome Sequencing.</title>
        <authorList>
            <person name="Cai L."/>
            <person name="Zhang T."/>
        </authorList>
    </citation>
    <scope>NUCLEOTIDE SEQUENCE [LARGE SCALE GENOMIC DNA]</scope>
    <source>
        <strain evidence="3 4">AST-10</strain>
    </source>
</reference>
<dbReference type="AlphaFoldDB" id="T0KF52"/>
<name>T0KF52_9BACT</name>
<dbReference type="EMBL" id="AUPZ01000013">
    <property type="protein sequence ID" value="EQB35374.1"/>
    <property type="molecule type" value="Genomic_DNA"/>
</dbReference>
<organism evidence="3 4">
    <name type="scientific">Sulfurimonas hongkongensis</name>
    <dbReference type="NCBI Taxonomy" id="1172190"/>
    <lineage>
        <taxon>Bacteria</taxon>
        <taxon>Pseudomonadati</taxon>
        <taxon>Campylobacterota</taxon>
        <taxon>Epsilonproteobacteria</taxon>
        <taxon>Campylobacterales</taxon>
        <taxon>Sulfurimonadaceae</taxon>
        <taxon>Sulfurimonas</taxon>
    </lineage>
</organism>
<proteinExistence type="predicted"/>
<evidence type="ECO:0000259" key="2">
    <source>
        <dbReference type="Pfam" id="PF13115"/>
    </source>
</evidence>
<dbReference type="PATRIC" id="fig|1172190.3.peg.1696"/>
<feature type="chain" id="PRO_5004565958" description="YtkA-like domain-containing protein" evidence="1">
    <location>
        <begin position="18"/>
        <end position="138"/>
    </location>
</feature>
<gene>
    <name evidence="3" type="ORF">M947_08815</name>
</gene>
<dbReference type="STRING" id="1172190.M947_08815"/>
<evidence type="ECO:0000256" key="1">
    <source>
        <dbReference type="SAM" id="SignalP"/>
    </source>
</evidence>
<dbReference type="InterPro" id="IPR032693">
    <property type="entry name" value="YtkA-like_dom"/>
</dbReference>
<dbReference type="Proteomes" id="UP000015520">
    <property type="component" value="Unassembled WGS sequence"/>
</dbReference>
<dbReference type="Pfam" id="PF13115">
    <property type="entry name" value="YtkA"/>
    <property type="match status" value="1"/>
</dbReference>
<dbReference type="RefSeq" id="WP_021288011.1">
    <property type="nucleotide sequence ID" value="NZ_AUPZ01000013.1"/>
</dbReference>
<comment type="caution">
    <text evidence="3">The sequence shown here is derived from an EMBL/GenBank/DDBJ whole genome shotgun (WGS) entry which is preliminary data.</text>
</comment>
<dbReference type="eggNOG" id="ENOG502ZWK6">
    <property type="taxonomic scope" value="Bacteria"/>
</dbReference>
<feature type="signal peptide" evidence="1">
    <location>
        <begin position="1"/>
        <end position="17"/>
    </location>
</feature>
<evidence type="ECO:0000313" key="3">
    <source>
        <dbReference type="EMBL" id="EQB35374.1"/>
    </source>
</evidence>
<sequence length="138" mass="15572">MKKIIISLLVISSLAFGAGFMDMKDSKDLHIMISSDKVLSEGDNMIVVELNRGGHDGEKVDAKDVRIKFFMPEMPGMPYMESKDICKKVSSYFECNINFPMNGTWQYQIFIKDNKGTDYKQRGSVNLGQASSSNHSHH</sequence>